<name>A0AAE1GDP8_PETCI</name>
<protein>
    <submittedName>
        <fullName evidence="1">Uncharacterized protein</fullName>
    </submittedName>
</protein>
<dbReference type="AlphaFoldDB" id="A0AAE1GDP8"/>
<gene>
    <name evidence="1" type="ORF">Pcinc_004973</name>
</gene>
<dbReference type="Proteomes" id="UP001286313">
    <property type="component" value="Unassembled WGS sequence"/>
</dbReference>
<proteinExistence type="predicted"/>
<dbReference type="InterPro" id="IPR005312">
    <property type="entry name" value="DUF1759"/>
</dbReference>
<dbReference type="Pfam" id="PF03564">
    <property type="entry name" value="DUF1759"/>
    <property type="match status" value="1"/>
</dbReference>
<evidence type="ECO:0000313" key="1">
    <source>
        <dbReference type="EMBL" id="KAK3891104.1"/>
    </source>
</evidence>
<comment type="caution">
    <text evidence="1">The sequence shown here is derived from an EMBL/GenBank/DDBJ whole genome shotgun (WGS) entry which is preliminary data.</text>
</comment>
<accession>A0AAE1GDP8</accession>
<dbReference type="PANTHER" id="PTHR47331:SF5">
    <property type="entry name" value="RIBONUCLEASE H"/>
    <property type="match status" value="1"/>
</dbReference>
<evidence type="ECO:0000313" key="2">
    <source>
        <dbReference type="Proteomes" id="UP001286313"/>
    </source>
</evidence>
<sequence length="482" mass="54103">MASSEDLRKVRIVKRTQVTKRVNELRRLVVDGSYNEVVQKFDLIKGIFHDFIQAHNEYHDTITDEVDIIASDKYFEEVECNYISGLQGVREYIQMGPDNFDPSVTNYSASSKSMSYIKMPPPPQPDVFSGKPESYPMWKASFNTLVGKHNIGYDEKMFYLKQYTAGEAQSAIEALFLYPDRSSYEAALDILEKRFGNPSLVAAAFRKKLENWPKVGERDGRALQRYSDFLAQICVAKRSYKSLEILSDEFENKKILNKLPACLQSGTNTATTSESVNLATDTFSGIKTNDRVTSMILPVMLHHPSSGKEVLVYALLDTQSNTNFVTDKVVSMMNVTGRRTSLDLTTMNGRMSVPTAAVDGLEVRSVSNGPHFRIPSCYVRDSIPCRREIIPTSDVVCKWPHLSHLDIPQYYEDAPIGPLIGYHCPQIMRPLEIVAGGDNEPFGWKTCLGWCVVGATCADVNEMDEFGATHLVRGCIAFKTKS</sequence>
<keyword evidence="2" id="KW-1185">Reference proteome</keyword>
<reference evidence="1" key="1">
    <citation type="submission" date="2023-10" db="EMBL/GenBank/DDBJ databases">
        <title>Genome assemblies of two species of porcelain crab, Petrolisthes cinctipes and Petrolisthes manimaculis (Anomura: Porcellanidae).</title>
        <authorList>
            <person name="Angst P."/>
        </authorList>
    </citation>
    <scope>NUCLEOTIDE SEQUENCE</scope>
    <source>
        <strain evidence="1">PB745_01</strain>
        <tissue evidence="1">Gill</tissue>
    </source>
</reference>
<dbReference type="EMBL" id="JAWQEG010000366">
    <property type="protein sequence ID" value="KAK3891104.1"/>
    <property type="molecule type" value="Genomic_DNA"/>
</dbReference>
<organism evidence="1 2">
    <name type="scientific">Petrolisthes cinctipes</name>
    <name type="common">Flat porcelain crab</name>
    <dbReference type="NCBI Taxonomy" id="88211"/>
    <lineage>
        <taxon>Eukaryota</taxon>
        <taxon>Metazoa</taxon>
        <taxon>Ecdysozoa</taxon>
        <taxon>Arthropoda</taxon>
        <taxon>Crustacea</taxon>
        <taxon>Multicrustacea</taxon>
        <taxon>Malacostraca</taxon>
        <taxon>Eumalacostraca</taxon>
        <taxon>Eucarida</taxon>
        <taxon>Decapoda</taxon>
        <taxon>Pleocyemata</taxon>
        <taxon>Anomura</taxon>
        <taxon>Galatheoidea</taxon>
        <taxon>Porcellanidae</taxon>
        <taxon>Petrolisthes</taxon>
    </lineage>
</organism>
<dbReference type="PANTHER" id="PTHR47331">
    <property type="entry name" value="PHD-TYPE DOMAIN-CONTAINING PROTEIN"/>
    <property type="match status" value="1"/>
</dbReference>